<comment type="caution">
    <text evidence="3">The sequence shown here is derived from an EMBL/GenBank/DDBJ whole genome shotgun (WGS) entry which is preliminary data.</text>
</comment>
<feature type="domain" description="DUF7918" evidence="2">
    <location>
        <begin position="520"/>
        <end position="718"/>
    </location>
</feature>
<dbReference type="PANTHER" id="PTHR36223">
    <property type="entry name" value="BETA-LACTAMASE-TYPE TRANSPEPTIDASE FOLD DOMAIN CONTAINING PROTEIN"/>
    <property type="match status" value="1"/>
</dbReference>
<keyword evidence="4" id="KW-1185">Reference proteome</keyword>
<dbReference type="PANTHER" id="PTHR36223:SF1">
    <property type="entry name" value="TRANSCRIPTION ELONGATION FACTOR EAF N-TERMINAL DOMAIN-CONTAINING PROTEIN"/>
    <property type="match status" value="1"/>
</dbReference>
<evidence type="ECO:0000259" key="2">
    <source>
        <dbReference type="Pfam" id="PF25534"/>
    </source>
</evidence>
<dbReference type="InParanoid" id="A0A409WUG9"/>
<dbReference type="OrthoDB" id="3364132at2759"/>
<sequence length="931" mass="103882">MPRFDTFSCWIQVDGLPLPEYKVEFTPDGEGITCWIPSTAGKAFQVYFSDSERVLTTSTTIIVDGQHCGGQAIFSRYDSPYYPGVVVQSGAAVSEMTVRPFIFSQCMLVDDDYYLDRPSNVGQISVAIDEVRIHGFTQSKSFALSPPVVHERAKKGIVHGVQLGPQLIERRATVRSTPVRRITTFIFNYRLIGYLLDRFRNGQGKFSRRRLVSNCRPNARCFKQFQIKYSDSLRTRTTASTAIIDGVDCRGKILYSRSARPNQSSNFVIQKGVRASSMSRRALVFSKCQLVEDDKDTRTRGPPSTGEIKVFIDEVEVLQRSRKSKSVVLPSLQMSEKAKKGRVHGVKLGNTVALLSVPRKIHSVRRLCTFVFYYRPLEILMADGIILTTKSPKKSIGTSAKDFLDLTLEDKDDPASKTQGKLQSSMVSTQYHISCFLLLISTPLRLRTRPPQLRGLNYLQIQSLTSLSNWFYASRRVDVIIRPVTMRVTPSTHCSFNNQPLSFGLNAHQATVMPALASFSCSILVQGQPLPEYKVELSPDGQCVSCWIPSEAGKEFHIRYVDSIRALTTGTTTIIDGTKCSGKIIYSKAAKPRKKSHSATQIGIRASRGSRRALVFSNCELVEDDDGLHNTGHSIGQIQVVVDEIEVGHDCKMKKDIALPSLRINERAKKGVVHGVALGKEMPRHKAPRRTRNLRRLASFVFNYRPLAVLIAEGIVPSQTTNLKKDVTSGPDFIDLTSEDDVKYTLDAAHTGSNVRVQRRKIRLGDEVKRAAKKPSRTTRLRKLATFIFMYRPLGILLAMGIAPSPVGSDGSSAENAVDITQQDGDDSPLEPRDHIQSEQGEDEKQVLVRNFMVSKDFKFEHDVHAKEEGIDAKVSKLEERLIELRAVKMEGVDIESKERQRGFGMAQSKGGSLRSPIDIPDYMVKVEGAP</sequence>
<dbReference type="STRING" id="231916.A0A409WUG9"/>
<feature type="compositionally biased region" description="Basic and acidic residues" evidence="1">
    <location>
        <begin position="830"/>
        <end position="842"/>
    </location>
</feature>
<dbReference type="EMBL" id="NHYE01004784">
    <property type="protein sequence ID" value="PPQ82168.1"/>
    <property type="molecule type" value="Genomic_DNA"/>
</dbReference>
<feature type="domain" description="DUF7918" evidence="2">
    <location>
        <begin position="237"/>
        <end position="386"/>
    </location>
</feature>
<protein>
    <recommendedName>
        <fullName evidence="2">DUF7918 domain-containing protein</fullName>
    </recommendedName>
</protein>
<feature type="region of interest" description="Disordered" evidence="1">
    <location>
        <begin position="821"/>
        <end position="842"/>
    </location>
</feature>
<gene>
    <name evidence="3" type="ORF">CVT26_008864</name>
</gene>
<evidence type="ECO:0000256" key="1">
    <source>
        <dbReference type="SAM" id="MobiDB-lite"/>
    </source>
</evidence>
<dbReference type="AlphaFoldDB" id="A0A409WUG9"/>
<evidence type="ECO:0000313" key="3">
    <source>
        <dbReference type="EMBL" id="PPQ82168.1"/>
    </source>
</evidence>
<feature type="domain" description="DUF7918" evidence="2">
    <location>
        <begin position="10"/>
        <end position="190"/>
    </location>
</feature>
<proteinExistence type="predicted"/>
<dbReference type="Proteomes" id="UP000284706">
    <property type="component" value="Unassembled WGS sequence"/>
</dbReference>
<evidence type="ECO:0000313" key="4">
    <source>
        <dbReference type="Proteomes" id="UP000284706"/>
    </source>
</evidence>
<accession>A0A409WUG9</accession>
<organism evidence="3 4">
    <name type="scientific">Gymnopilus dilepis</name>
    <dbReference type="NCBI Taxonomy" id="231916"/>
    <lineage>
        <taxon>Eukaryota</taxon>
        <taxon>Fungi</taxon>
        <taxon>Dikarya</taxon>
        <taxon>Basidiomycota</taxon>
        <taxon>Agaricomycotina</taxon>
        <taxon>Agaricomycetes</taxon>
        <taxon>Agaricomycetidae</taxon>
        <taxon>Agaricales</taxon>
        <taxon>Agaricineae</taxon>
        <taxon>Hymenogastraceae</taxon>
        <taxon>Gymnopilus</taxon>
    </lineage>
</organism>
<name>A0A409WUG9_9AGAR</name>
<dbReference type="Pfam" id="PF25534">
    <property type="entry name" value="DUF7918"/>
    <property type="match status" value="3"/>
</dbReference>
<reference evidence="3 4" key="1">
    <citation type="journal article" date="2018" name="Evol. Lett.">
        <title>Horizontal gene cluster transfer increased hallucinogenic mushroom diversity.</title>
        <authorList>
            <person name="Reynolds H.T."/>
            <person name="Vijayakumar V."/>
            <person name="Gluck-Thaler E."/>
            <person name="Korotkin H.B."/>
            <person name="Matheny P.B."/>
            <person name="Slot J.C."/>
        </authorList>
    </citation>
    <scope>NUCLEOTIDE SEQUENCE [LARGE SCALE GENOMIC DNA]</scope>
    <source>
        <strain evidence="3 4">SRW20</strain>
    </source>
</reference>
<dbReference type="InterPro" id="IPR057678">
    <property type="entry name" value="DUF7918"/>
</dbReference>